<feature type="domain" description="Proline dehydrogenase PutA" evidence="22">
    <location>
        <begin position="71"/>
        <end position="182"/>
    </location>
</feature>
<dbReference type="InterPro" id="IPR002872">
    <property type="entry name" value="Proline_DH_dom"/>
</dbReference>
<dbReference type="Pfam" id="PF14850">
    <property type="entry name" value="Pro_dh-DNA_bdg"/>
    <property type="match status" value="1"/>
</dbReference>
<dbReference type="SUPFAM" id="SSF53720">
    <property type="entry name" value="ALDH-like"/>
    <property type="match status" value="1"/>
</dbReference>
<evidence type="ECO:0000256" key="6">
    <source>
        <dbReference type="ARBA" id="ARBA00022827"/>
    </source>
</evidence>
<name>A0A4Y6UNV1_9PROT</name>
<evidence type="ECO:0000259" key="22">
    <source>
        <dbReference type="Pfam" id="PF14850"/>
    </source>
</evidence>
<dbReference type="UniPathway" id="UPA00261">
    <property type="reaction ID" value="UER00373"/>
</dbReference>
<dbReference type="NCBIfam" id="TIGR01238">
    <property type="entry name" value="D1pyr5carbox3"/>
    <property type="match status" value="1"/>
</dbReference>
<evidence type="ECO:0000313" key="24">
    <source>
        <dbReference type="EMBL" id="QDH17735.1"/>
    </source>
</evidence>
<evidence type="ECO:0000256" key="5">
    <source>
        <dbReference type="ARBA" id="ARBA00022630"/>
    </source>
</evidence>
<dbReference type="Pfam" id="PF01619">
    <property type="entry name" value="Pro_dh"/>
    <property type="match status" value="1"/>
</dbReference>
<feature type="domain" description="Proline dehydrogenase" evidence="21">
    <location>
        <begin position="191"/>
        <end position="489"/>
    </location>
</feature>
<evidence type="ECO:0000313" key="25">
    <source>
        <dbReference type="Proteomes" id="UP000316313"/>
    </source>
</evidence>
<accession>A0A4Y6UNV1</accession>
<evidence type="ECO:0000256" key="12">
    <source>
        <dbReference type="ARBA" id="ARBA00023163"/>
    </source>
</evidence>
<dbReference type="FunFam" id="3.20.20.220:FF:000004">
    <property type="entry name" value="Bifunctional protein PutA"/>
    <property type="match status" value="1"/>
</dbReference>
<evidence type="ECO:0000256" key="3">
    <source>
        <dbReference type="ARBA" id="ARBA00004786"/>
    </source>
</evidence>
<dbReference type="RefSeq" id="WP_141461966.1">
    <property type="nucleotide sequence ID" value="NZ_CP038141.1"/>
</dbReference>
<evidence type="ECO:0000256" key="4">
    <source>
        <dbReference type="ARBA" id="ARBA00022491"/>
    </source>
</evidence>
<comment type="pathway">
    <text evidence="3 18">Amino-acid degradation; L-proline degradation into L-glutamate; L-glutamate from L-proline: step 2/2.</text>
</comment>
<dbReference type="EC" id="1.2.1.88" evidence="18"/>
<dbReference type="FunFam" id="3.40.309.10:FF:000005">
    <property type="entry name" value="1-pyrroline-5-carboxylate dehydrogenase 1"/>
    <property type="match status" value="1"/>
</dbReference>
<dbReference type="NCBIfam" id="NF008869">
    <property type="entry name" value="PRK11904.1"/>
    <property type="match status" value="1"/>
</dbReference>
<evidence type="ECO:0000256" key="17">
    <source>
        <dbReference type="ARBA" id="ARBA00060911"/>
    </source>
</evidence>
<keyword evidence="4 18" id="KW-0678">Repressor</keyword>
<evidence type="ECO:0000259" key="23">
    <source>
        <dbReference type="Pfam" id="PF18327"/>
    </source>
</evidence>
<keyword evidence="9 18" id="KW-0520">NAD</keyword>
<keyword evidence="10 18" id="KW-0642">Proline metabolism</keyword>
<dbReference type="Gene3D" id="3.40.309.10">
    <property type="entry name" value="Aldehyde Dehydrogenase, Chain A, domain 2"/>
    <property type="match status" value="1"/>
</dbReference>
<gene>
    <name evidence="24" type="primary">putA</name>
    <name evidence="24" type="ORF">E3D00_09285</name>
</gene>
<comment type="catalytic activity">
    <reaction evidence="14 18">
        <text>L-glutamate 5-semialdehyde + NAD(+) + H2O = L-glutamate + NADH + 2 H(+)</text>
        <dbReference type="Rhea" id="RHEA:30235"/>
        <dbReference type="ChEBI" id="CHEBI:15377"/>
        <dbReference type="ChEBI" id="CHEBI:15378"/>
        <dbReference type="ChEBI" id="CHEBI:29985"/>
        <dbReference type="ChEBI" id="CHEBI:57540"/>
        <dbReference type="ChEBI" id="CHEBI:57945"/>
        <dbReference type="ChEBI" id="CHEBI:58066"/>
        <dbReference type="EC" id="1.2.1.88"/>
    </reaction>
</comment>
<dbReference type="InterPro" id="IPR016163">
    <property type="entry name" value="Ald_DH_C"/>
</dbReference>
<organism evidence="24 25">
    <name type="scientific">Swingsia samuiensis</name>
    <dbReference type="NCBI Taxonomy" id="1293412"/>
    <lineage>
        <taxon>Bacteria</taxon>
        <taxon>Pseudomonadati</taxon>
        <taxon>Pseudomonadota</taxon>
        <taxon>Alphaproteobacteria</taxon>
        <taxon>Acetobacterales</taxon>
        <taxon>Acetobacteraceae</taxon>
        <taxon>Swingsia</taxon>
    </lineage>
</organism>
<dbReference type="PANTHER" id="PTHR42862:SF1">
    <property type="entry name" value="DELTA-1-PYRROLINE-5-CARBOXYLATE DEHYDROGENASE 2, ISOFORM A-RELATED"/>
    <property type="match status" value="1"/>
</dbReference>
<keyword evidence="8 18" id="KW-0805">Transcription regulation</keyword>
<dbReference type="FunFam" id="1.20.5.460:FF:000001">
    <property type="entry name" value="Bifunctional protein PutA"/>
    <property type="match status" value="1"/>
</dbReference>
<dbReference type="Gene3D" id="3.40.605.10">
    <property type="entry name" value="Aldehyde Dehydrogenase, Chain A, domain 1"/>
    <property type="match status" value="1"/>
</dbReference>
<dbReference type="InterPro" id="IPR024082">
    <property type="entry name" value="PRODH_PutA_dom_II"/>
</dbReference>
<comment type="catalytic activity">
    <reaction evidence="15 18">
        <text>L-proline + a quinone = (S)-1-pyrroline-5-carboxylate + a quinol + H(+)</text>
        <dbReference type="Rhea" id="RHEA:23784"/>
        <dbReference type="ChEBI" id="CHEBI:15378"/>
        <dbReference type="ChEBI" id="CHEBI:17388"/>
        <dbReference type="ChEBI" id="CHEBI:24646"/>
        <dbReference type="ChEBI" id="CHEBI:60039"/>
        <dbReference type="ChEBI" id="CHEBI:132124"/>
        <dbReference type="EC" id="1.5.5.2"/>
    </reaction>
</comment>
<dbReference type="OrthoDB" id="9812625at2"/>
<comment type="pathway">
    <text evidence="2 18">Amino-acid degradation; L-proline degradation into L-glutamate; L-glutamate from L-proline: step 1/2.</text>
</comment>
<keyword evidence="12 18" id="KW-0804">Transcription</keyword>
<dbReference type="KEGG" id="ssam:E3D00_09285"/>
<dbReference type="Pfam" id="PF00171">
    <property type="entry name" value="Aldedh"/>
    <property type="match status" value="1"/>
</dbReference>
<keyword evidence="13" id="KW-0511">Multifunctional enzyme</keyword>
<keyword evidence="25" id="KW-1185">Reference proteome</keyword>
<comment type="function">
    <text evidence="18">Oxidizes proline to glutamate for use as a carbon and nitrogen source.</text>
</comment>
<dbReference type="GO" id="GO:0004657">
    <property type="term" value="F:proline dehydrogenase activity"/>
    <property type="evidence" value="ECO:0007669"/>
    <property type="project" value="UniProtKB-UniRule"/>
</dbReference>
<dbReference type="InterPro" id="IPR024090">
    <property type="entry name" value="PRODH_PutA_dom_I"/>
</dbReference>
<feature type="domain" description="Proline utilization A proline dehydrogenase N-terminal" evidence="23">
    <location>
        <begin position="16"/>
        <end position="63"/>
    </location>
</feature>
<dbReference type="AlphaFoldDB" id="A0A4Y6UNV1"/>
<evidence type="ECO:0000256" key="1">
    <source>
        <dbReference type="ARBA" id="ARBA00001974"/>
    </source>
</evidence>
<evidence type="ECO:0000256" key="8">
    <source>
        <dbReference type="ARBA" id="ARBA00023015"/>
    </source>
</evidence>
<dbReference type="PIRSF" id="PIRSF000197">
    <property type="entry name" value="Bifunct_PutA"/>
    <property type="match status" value="1"/>
</dbReference>
<dbReference type="InterPro" id="IPR005933">
    <property type="entry name" value="PutA_C"/>
</dbReference>
<dbReference type="Gene3D" id="1.20.5.550">
    <property type="entry name" value="Single Helix bin"/>
    <property type="match status" value="1"/>
</dbReference>
<dbReference type="GO" id="GO:0003677">
    <property type="term" value="F:DNA binding"/>
    <property type="evidence" value="ECO:0007669"/>
    <property type="project" value="UniProtKB-KW"/>
</dbReference>
<dbReference type="InterPro" id="IPR025703">
    <property type="entry name" value="Bifunct_PutA"/>
</dbReference>
<dbReference type="Proteomes" id="UP000316313">
    <property type="component" value="Chromosome"/>
</dbReference>
<dbReference type="SUPFAM" id="SSF81935">
    <property type="entry name" value="N-terminal domain of bifunctional PutA protein"/>
    <property type="match status" value="1"/>
</dbReference>
<keyword evidence="5 18" id="KW-0285">Flavoprotein</keyword>
<comment type="similarity">
    <text evidence="16 18">In the N-terminal section; belongs to the proline dehydrogenase family.</text>
</comment>
<evidence type="ECO:0000256" key="2">
    <source>
        <dbReference type="ARBA" id="ARBA00004739"/>
    </source>
</evidence>
<dbReference type="InterPro" id="IPR016160">
    <property type="entry name" value="Ald_DH_CS_CYS"/>
</dbReference>
<feature type="active site" evidence="19">
    <location>
        <position position="816"/>
    </location>
</feature>
<dbReference type="InterPro" id="IPR015590">
    <property type="entry name" value="Aldehyde_DH_dom"/>
</dbReference>
<dbReference type="PROSITE" id="PS00070">
    <property type="entry name" value="ALDEHYDE_DEHYDR_CYS"/>
    <property type="match status" value="1"/>
</dbReference>
<keyword evidence="11 18" id="KW-0238">DNA-binding</keyword>
<dbReference type="GO" id="GO:0003700">
    <property type="term" value="F:DNA-binding transcription factor activity"/>
    <property type="evidence" value="ECO:0007669"/>
    <property type="project" value="InterPro"/>
</dbReference>
<dbReference type="Pfam" id="PF18327">
    <property type="entry name" value="PRODH"/>
    <property type="match status" value="1"/>
</dbReference>
<evidence type="ECO:0000256" key="19">
    <source>
        <dbReference type="PIRSR" id="PIRSR000197-1"/>
    </source>
</evidence>
<dbReference type="InterPro" id="IPR016162">
    <property type="entry name" value="Ald_DH_N"/>
</dbReference>
<evidence type="ECO:0000256" key="10">
    <source>
        <dbReference type="ARBA" id="ARBA00023062"/>
    </source>
</evidence>
<dbReference type="Gene3D" id="1.20.5.460">
    <property type="entry name" value="Single helix bin"/>
    <property type="match status" value="1"/>
</dbReference>
<dbReference type="CDD" id="cd07125">
    <property type="entry name" value="ALDH_PutA-P5CDH"/>
    <property type="match status" value="1"/>
</dbReference>
<evidence type="ECO:0000256" key="15">
    <source>
        <dbReference type="ARBA" id="ARBA00048779"/>
    </source>
</evidence>
<dbReference type="InterPro" id="IPR016161">
    <property type="entry name" value="Ald_DH/histidinol_DH"/>
</dbReference>
<feature type="active site" evidence="19">
    <location>
        <position position="782"/>
    </location>
</feature>
<evidence type="ECO:0000256" key="14">
    <source>
        <dbReference type="ARBA" id="ARBA00048142"/>
    </source>
</evidence>
<dbReference type="InterPro" id="IPR050485">
    <property type="entry name" value="Proline_metab_enzyme"/>
</dbReference>
<dbReference type="Gene3D" id="3.20.20.220">
    <property type="match status" value="1"/>
</dbReference>
<proteinExistence type="inferred from homology"/>
<dbReference type="SUPFAM" id="SSF51730">
    <property type="entry name" value="FAD-linked oxidoreductase"/>
    <property type="match status" value="1"/>
</dbReference>
<dbReference type="InterPro" id="IPR029041">
    <property type="entry name" value="FAD-linked_oxidoreductase-like"/>
</dbReference>
<dbReference type="GO" id="GO:0003842">
    <property type="term" value="F:L-glutamate gamma-semialdehyde dehydrogenase activity"/>
    <property type="evidence" value="ECO:0007669"/>
    <property type="project" value="UniProtKB-UniRule"/>
</dbReference>
<comment type="similarity">
    <text evidence="17 18">In the C-terminal section; belongs to the aldehyde dehydrogenase family.</text>
</comment>
<dbReference type="InterPro" id="IPR024089">
    <property type="entry name" value="PRODH_PutA_dom_I/II"/>
</dbReference>
<evidence type="ECO:0000256" key="13">
    <source>
        <dbReference type="ARBA" id="ARBA00023268"/>
    </source>
</evidence>
<evidence type="ECO:0000256" key="18">
    <source>
        <dbReference type="PIRNR" id="PIRNR000197"/>
    </source>
</evidence>
<dbReference type="EMBL" id="CP038141">
    <property type="protein sequence ID" value="QDH17735.1"/>
    <property type="molecule type" value="Genomic_DNA"/>
</dbReference>
<comment type="cofactor">
    <cofactor evidence="1 18">
        <name>FAD</name>
        <dbReference type="ChEBI" id="CHEBI:57692"/>
    </cofactor>
</comment>
<evidence type="ECO:0000256" key="11">
    <source>
        <dbReference type="ARBA" id="ARBA00023125"/>
    </source>
</evidence>
<evidence type="ECO:0000259" key="20">
    <source>
        <dbReference type="Pfam" id="PF00171"/>
    </source>
</evidence>
<keyword evidence="7 18" id="KW-0560">Oxidoreductase</keyword>
<evidence type="ECO:0000256" key="7">
    <source>
        <dbReference type="ARBA" id="ARBA00023002"/>
    </source>
</evidence>
<dbReference type="EC" id="1.5.5.2" evidence="18"/>
<reference evidence="24 25" key="1">
    <citation type="submission" date="2019-03" db="EMBL/GenBank/DDBJ databases">
        <title>The complete genome sequence of Swingsia samuiensis NBRC107927(T).</title>
        <authorList>
            <person name="Chua K.-O."/>
            <person name="Chan K.-G."/>
            <person name="See-Too W.-S."/>
        </authorList>
    </citation>
    <scope>NUCLEOTIDE SEQUENCE [LARGE SCALE GENOMIC DNA]</scope>
    <source>
        <strain evidence="24 25">AH83</strain>
    </source>
</reference>
<dbReference type="PANTHER" id="PTHR42862">
    <property type="entry name" value="DELTA-1-PYRROLINE-5-CARBOXYLATE DEHYDROGENASE 1, ISOFORM A-RELATED"/>
    <property type="match status" value="1"/>
</dbReference>
<evidence type="ECO:0000256" key="9">
    <source>
        <dbReference type="ARBA" id="ARBA00023027"/>
    </source>
</evidence>
<sequence>MTSPFSSLSNAVPTRSALRQAITDHTLAPEMECVSTLATEATLEGKQADLTKRIARKLVTALRHAGTPGIVQGLVQEYDLSTQEGVALMCLAEALLRIPDNATRDALIKDKIGTGHWHHHISKDSSIFVNAATWGLIFSGKLLSPGQKKGLNKSLANVIQRFGEPVIRQGVDMAMRLMGEQFVTGQTIEEALKKSKPLVAKGFRYSYDMLGEAATTAIDADRYYRDYETAIHAIGKASQDAGPYRGPGISVKLSALHPRYNRLQRERVLSELLPRVTSLARLARQYNIGFNIDAEEVDRLELSLDLLESLCLDPSLKGWNGLGFVVQAYQKRAPFVLDWIIALARETGRRLMIRLVKGAYWDSEIKRAQVEGLSDFPVFTRKVHTDISYLACSKKLLESLDAVFPQFATHNAQTLASIYVMAGPEFSDDRYEFQCLHGMGEALYKEVVGADKLSRPTRIYAPVGTHETLLAYLVRRLLENGANSSFVNRIQSEEVSIDELVMDPVTQAEQGEEPTGILLPLDIYQPERRNSTGLDLTNENTIRDLKAALEKPVKLPNKGDIKVLNPANKDDVLGEISYTTKENVDKAIADSISGFEEWSKTPVAERANILEKAADLLDADILRLMGILVREAGKTYANAVAEVREAVDFLRYYSVQIRREQHEDGDKPLGPVVCISPWNFPLAIFLGQISAALAVGNSVLAKPAEETSLIAWEAINALHEAGMPKKVVQLVLGAGEVGGQLVADKRVRGVLFTGSTEVARIIQKQLSTRLNPDGAPVPLIAETGGQNALIVDSSALAEQVVIDVLSSAFDSAGQRCSALRILALQEDSADRVLRMIKGAMEQLRTGNPSLLETDVGPVISEEARDNILKHIEDMRAAGYNVFQTEPQDECDKGTFVPPTIIEIDDIHALKREVFGPVLHVIRYKRNELDKLMEDINNTGYALTFGIHSRIEQSIAAVTERSHAGNVYVNRNIVGAIVGVQPFGGHGLSGTGPKAGGPLYLRRLLATTSPLPRDFQHFVPRNAHVFANWLQVALQDAEEVPVPSFTPLGTEVVLPGPVGEDNIYTLSARGSILCAGPSTTDVCKQIMAALATGNKCLVPPDVLRRLPPVPASLTTVILPFVPSNQVDIALFNGSEKERTELAQMLATREGAIINLYVPSPTDGTYPLEWLVSERSSSTNTTAAGGNAALMAAV</sequence>
<protein>
    <recommendedName>
        <fullName evidence="18">Bifunctional protein PutA</fullName>
    </recommendedName>
    <domain>
        <recommendedName>
            <fullName evidence="18">Proline dehydrogenase</fullName>
            <ecNumber evidence="18">1.5.5.2</ecNumber>
        </recommendedName>
        <alternativeName>
            <fullName evidence="18">Proline oxidase</fullName>
        </alternativeName>
    </domain>
    <domain>
        <recommendedName>
            <fullName evidence="18">Delta-1-pyrroline-5-carboxylate dehydrogenase</fullName>
            <shortName evidence="18">P5C dehydrogenase</shortName>
            <ecNumber evidence="18">1.2.1.88</ecNumber>
        </recommendedName>
        <alternativeName>
            <fullName evidence="18">L-glutamate gamma-semialdehyde dehydrogenase</fullName>
        </alternativeName>
    </domain>
</protein>
<evidence type="ECO:0000256" key="16">
    <source>
        <dbReference type="ARBA" id="ARBA00060889"/>
    </source>
</evidence>
<keyword evidence="6 18" id="KW-0274">FAD</keyword>
<dbReference type="InterPro" id="IPR041349">
    <property type="entry name" value="PRODH"/>
</dbReference>
<feature type="domain" description="Aldehyde dehydrogenase" evidence="20">
    <location>
        <begin position="559"/>
        <end position="1004"/>
    </location>
</feature>
<evidence type="ECO:0000259" key="21">
    <source>
        <dbReference type="Pfam" id="PF01619"/>
    </source>
</evidence>
<dbReference type="GO" id="GO:0009898">
    <property type="term" value="C:cytoplasmic side of plasma membrane"/>
    <property type="evidence" value="ECO:0007669"/>
    <property type="project" value="TreeGrafter"/>
</dbReference>
<dbReference type="GO" id="GO:0010133">
    <property type="term" value="P:L-proline catabolic process to L-glutamate"/>
    <property type="evidence" value="ECO:0007669"/>
    <property type="project" value="UniProtKB-UniRule"/>
</dbReference>